<accession>A0A5S4H6A4</accession>
<dbReference type="Gene3D" id="1.10.10.10">
    <property type="entry name" value="Winged helix-like DNA-binding domain superfamily/Winged helix DNA-binding domain"/>
    <property type="match status" value="1"/>
</dbReference>
<evidence type="ECO:0000256" key="3">
    <source>
        <dbReference type="ARBA" id="ARBA00023082"/>
    </source>
</evidence>
<evidence type="ECO:0000256" key="4">
    <source>
        <dbReference type="ARBA" id="ARBA00023125"/>
    </source>
</evidence>
<name>A0A5S4H6A4_9ACTN</name>
<dbReference type="InterPro" id="IPR013325">
    <property type="entry name" value="RNA_pol_sigma_r2"/>
</dbReference>
<keyword evidence="4 6" id="KW-0238">DNA-binding</keyword>
<keyword evidence="3 6" id="KW-0731">Sigma factor</keyword>
<dbReference type="SUPFAM" id="SSF88659">
    <property type="entry name" value="Sigma3 and sigma4 domains of RNA polymerase sigma factors"/>
    <property type="match status" value="1"/>
</dbReference>
<evidence type="ECO:0000313" key="9">
    <source>
        <dbReference type="EMBL" id="TMR40647.1"/>
    </source>
</evidence>
<dbReference type="Pfam" id="PF04542">
    <property type="entry name" value="Sigma70_r2"/>
    <property type="match status" value="1"/>
</dbReference>
<dbReference type="SUPFAM" id="SSF88946">
    <property type="entry name" value="Sigma2 domain of RNA polymerase sigma factors"/>
    <property type="match status" value="1"/>
</dbReference>
<dbReference type="PROSITE" id="PS01063">
    <property type="entry name" value="SIGMA70_ECF"/>
    <property type="match status" value="1"/>
</dbReference>
<evidence type="ECO:0000256" key="6">
    <source>
        <dbReference type="RuleBase" id="RU000716"/>
    </source>
</evidence>
<dbReference type="NCBIfam" id="TIGR02937">
    <property type="entry name" value="sigma70-ECF"/>
    <property type="match status" value="1"/>
</dbReference>
<comment type="caution">
    <text evidence="9">The sequence shown here is derived from an EMBL/GenBank/DDBJ whole genome shotgun (WGS) entry which is preliminary data.</text>
</comment>
<dbReference type="InterPro" id="IPR036388">
    <property type="entry name" value="WH-like_DNA-bd_sf"/>
</dbReference>
<dbReference type="GO" id="GO:0016987">
    <property type="term" value="F:sigma factor activity"/>
    <property type="evidence" value="ECO:0007669"/>
    <property type="project" value="UniProtKB-KW"/>
</dbReference>
<keyword evidence="10" id="KW-1185">Reference proteome</keyword>
<dbReference type="PANTHER" id="PTHR43133">
    <property type="entry name" value="RNA POLYMERASE ECF-TYPE SIGMA FACTO"/>
    <property type="match status" value="1"/>
</dbReference>
<evidence type="ECO:0000313" key="10">
    <source>
        <dbReference type="Proteomes" id="UP000305238"/>
    </source>
</evidence>
<keyword evidence="5 6" id="KW-0804">Transcription</keyword>
<dbReference type="EMBL" id="VCKZ01000048">
    <property type="protein sequence ID" value="TMR40647.1"/>
    <property type="molecule type" value="Genomic_DNA"/>
</dbReference>
<proteinExistence type="inferred from homology"/>
<dbReference type="GO" id="GO:0003677">
    <property type="term" value="F:DNA binding"/>
    <property type="evidence" value="ECO:0007669"/>
    <property type="project" value="UniProtKB-KW"/>
</dbReference>
<dbReference type="PANTHER" id="PTHR43133:SF62">
    <property type="entry name" value="RNA POLYMERASE SIGMA FACTOR SIGZ"/>
    <property type="match status" value="1"/>
</dbReference>
<dbReference type="GO" id="GO:0006352">
    <property type="term" value="P:DNA-templated transcription initiation"/>
    <property type="evidence" value="ECO:0007669"/>
    <property type="project" value="InterPro"/>
</dbReference>
<reference evidence="9 10" key="1">
    <citation type="submission" date="2019-05" db="EMBL/GenBank/DDBJ databases">
        <title>Draft genome sequence of Actinomadura geliboluensis A8036.</title>
        <authorList>
            <person name="Saricaoglu S."/>
            <person name="Isik K."/>
        </authorList>
    </citation>
    <scope>NUCLEOTIDE SEQUENCE [LARGE SCALE GENOMIC DNA]</scope>
    <source>
        <strain evidence="9 10">A8036</strain>
    </source>
</reference>
<protein>
    <recommendedName>
        <fullName evidence="6">RNA polymerase sigma factor</fullName>
    </recommendedName>
</protein>
<evidence type="ECO:0000256" key="1">
    <source>
        <dbReference type="ARBA" id="ARBA00010641"/>
    </source>
</evidence>
<dbReference type="InterPro" id="IPR039425">
    <property type="entry name" value="RNA_pol_sigma-70-like"/>
</dbReference>
<evidence type="ECO:0000259" key="7">
    <source>
        <dbReference type="Pfam" id="PF04542"/>
    </source>
</evidence>
<dbReference type="InterPro" id="IPR014284">
    <property type="entry name" value="RNA_pol_sigma-70_dom"/>
</dbReference>
<evidence type="ECO:0000256" key="2">
    <source>
        <dbReference type="ARBA" id="ARBA00023015"/>
    </source>
</evidence>
<keyword evidence="2 6" id="KW-0805">Transcription regulation</keyword>
<dbReference type="Pfam" id="PF04545">
    <property type="entry name" value="Sigma70_r4"/>
    <property type="match status" value="1"/>
</dbReference>
<dbReference type="InterPro" id="IPR007630">
    <property type="entry name" value="RNA_pol_sigma70_r4"/>
</dbReference>
<dbReference type="InterPro" id="IPR013324">
    <property type="entry name" value="RNA_pol_sigma_r3/r4-like"/>
</dbReference>
<dbReference type="OrthoDB" id="3698333at2"/>
<dbReference type="InterPro" id="IPR000838">
    <property type="entry name" value="RNA_pol_sigma70_ECF_CS"/>
</dbReference>
<organism evidence="9 10">
    <name type="scientific">Actinomadura geliboluensis</name>
    <dbReference type="NCBI Taxonomy" id="882440"/>
    <lineage>
        <taxon>Bacteria</taxon>
        <taxon>Bacillati</taxon>
        <taxon>Actinomycetota</taxon>
        <taxon>Actinomycetes</taxon>
        <taxon>Streptosporangiales</taxon>
        <taxon>Thermomonosporaceae</taxon>
        <taxon>Actinomadura</taxon>
    </lineage>
</organism>
<dbReference type="InterPro" id="IPR007627">
    <property type="entry name" value="RNA_pol_sigma70_r2"/>
</dbReference>
<dbReference type="Gene3D" id="1.10.1740.10">
    <property type="match status" value="1"/>
</dbReference>
<gene>
    <name evidence="9" type="ORF">ETD96_09830</name>
</gene>
<feature type="domain" description="RNA polymerase sigma-70 region 4" evidence="8">
    <location>
        <begin position="104"/>
        <end position="152"/>
    </location>
</feature>
<dbReference type="Proteomes" id="UP000305238">
    <property type="component" value="Unassembled WGS sequence"/>
</dbReference>
<sequence>MRLAYERHGAELLGFACNALADRQLAEDVVQETFVRAWRSAASFDHRRASLRTWLFAIARNVVHDVRRNRAARVPVAGPPDADEPGDRDDPFDRLLKRIELDEALRRLSEEHRRVVLDVYFLGRTCAELADELGIPASTVRSRLYYGVRALRVILEEKGWLAP</sequence>
<comment type="similarity">
    <text evidence="1 6">Belongs to the sigma-70 factor family. ECF subfamily.</text>
</comment>
<dbReference type="CDD" id="cd06171">
    <property type="entry name" value="Sigma70_r4"/>
    <property type="match status" value="1"/>
</dbReference>
<evidence type="ECO:0000256" key="5">
    <source>
        <dbReference type="ARBA" id="ARBA00023163"/>
    </source>
</evidence>
<feature type="domain" description="RNA polymerase sigma-70 region 2" evidence="7">
    <location>
        <begin position="5"/>
        <end position="71"/>
    </location>
</feature>
<evidence type="ECO:0000259" key="8">
    <source>
        <dbReference type="Pfam" id="PF04545"/>
    </source>
</evidence>
<dbReference type="AlphaFoldDB" id="A0A5S4H6A4"/>